<dbReference type="GO" id="GO:0046872">
    <property type="term" value="F:metal ion binding"/>
    <property type="evidence" value="ECO:0007669"/>
    <property type="project" value="UniProtKB-KW"/>
</dbReference>
<evidence type="ECO:0000256" key="3">
    <source>
        <dbReference type="ARBA" id="ARBA00022723"/>
    </source>
</evidence>
<dbReference type="PANTHER" id="PTHR37418:SF2">
    <property type="entry name" value="3-KETO-5-AMINOHEXANOATE CLEAVAGE ENZYME"/>
    <property type="match status" value="1"/>
</dbReference>
<comment type="caution">
    <text evidence="5">The sequence shown here is derived from an EMBL/GenBank/DDBJ whole genome shotgun (WGS) entry which is preliminary data.</text>
</comment>
<keyword evidence="2" id="KW-0808">Transferase</keyword>
<name>A0A6B2NPP6_9RHOB</name>
<dbReference type="Gene3D" id="3.20.20.70">
    <property type="entry name" value="Aldolase class I"/>
    <property type="match status" value="1"/>
</dbReference>
<organism evidence="5">
    <name type="scientific">Ruegeria sp. PrR005</name>
    <dbReference type="NCBI Taxonomy" id="2706882"/>
    <lineage>
        <taxon>Bacteria</taxon>
        <taxon>Pseudomonadati</taxon>
        <taxon>Pseudomonadota</taxon>
        <taxon>Alphaproteobacteria</taxon>
        <taxon>Rhodobacterales</taxon>
        <taxon>Roseobacteraceae</taxon>
        <taxon>Ruegeria</taxon>
    </lineage>
</organism>
<dbReference type="InterPro" id="IPR013785">
    <property type="entry name" value="Aldolase_TIM"/>
</dbReference>
<evidence type="ECO:0000313" key="5">
    <source>
        <dbReference type="EMBL" id="NDW45348.1"/>
    </source>
</evidence>
<dbReference type="Pfam" id="PF05853">
    <property type="entry name" value="BKACE"/>
    <property type="match status" value="1"/>
</dbReference>
<protein>
    <submittedName>
        <fullName evidence="5">3-keto-5-aminohexanoate cleavage protein</fullName>
    </submittedName>
</protein>
<reference evidence="5" key="1">
    <citation type="submission" date="2020-02" db="EMBL/GenBank/DDBJ databases">
        <title>Delineation of the pyrene-degrading pathway in Roseobacter clade bacteria by genomic analysis.</title>
        <authorList>
            <person name="Zhou H."/>
            <person name="Wang H."/>
        </authorList>
    </citation>
    <scope>NUCLEOTIDE SEQUENCE</scope>
    <source>
        <strain evidence="5">PrR005</strain>
    </source>
</reference>
<dbReference type="GO" id="GO:0043720">
    <property type="term" value="F:3-keto-5-aminohexanoate cleavage activity"/>
    <property type="evidence" value="ECO:0007669"/>
    <property type="project" value="InterPro"/>
</dbReference>
<evidence type="ECO:0000256" key="2">
    <source>
        <dbReference type="ARBA" id="ARBA00022679"/>
    </source>
</evidence>
<sequence length="252" mass="26554">MTHPLIMVAPNGARRGKADHARLPLDLADIVAEAILCHAAGAGALHLHVRDADGAHSLDAGRYREALGELACTVPTMAVQITTESAGIYGPAEQFACLDALRPAWASVSLREIARDPDLAPRLYALAADQGIRLQHIAYDQADLELLAQSRAAGIIRPEQDEVICVLGAYAPPRAGRPEELATLAPALDGLRLGLCAFGAQEQDCLLAGAGVGAEILRVGFENNLLSPDGSPWPDNAAAVVSLRHHLERKAA</sequence>
<keyword evidence="4" id="KW-0862">Zinc</keyword>
<dbReference type="RefSeq" id="WP_164129442.1">
    <property type="nucleotide sequence ID" value="NZ_JAAGOX010000012.1"/>
</dbReference>
<dbReference type="EMBL" id="JAAGOX010000012">
    <property type="protein sequence ID" value="NDW45348.1"/>
    <property type="molecule type" value="Genomic_DNA"/>
</dbReference>
<evidence type="ECO:0000256" key="1">
    <source>
        <dbReference type="ARBA" id="ARBA00001947"/>
    </source>
</evidence>
<gene>
    <name evidence="5" type="ORF">G0P99_10280</name>
</gene>
<accession>A0A6B2NPP6</accession>
<dbReference type="AlphaFoldDB" id="A0A6B2NPP6"/>
<dbReference type="InterPro" id="IPR008567">
    <property type="entry name" value="BKACE"/>
</dbReference>
<proteinExistence type="predicted"/>
<comment type="cofactor">
    <cofactor evidence="1">
        <name>Zn(2+)</name>
        <dbReference type="ChEBI" id="CHEBI:29105"/>
    </cofactor>
</comment>
<keyword evidence="3" id="KW-0479">Metal-binding</keyword>
<dbReference type="PANTHER" id="PTHR37418">
    <property type="entry name" value="3-KETO-5-AMINOHEXANOATE CLEAVAGE ENZYME-RELATED"/>
    <property type="match status" value="1"/>
</dbReference>
<evidence type="ECO:0000256" key="4">
    <source>
        <dbReference type="ARBA" id="ARBA00022833"/>
    </source>
</evidence>